<evidence type="ECO:0000313" key="2">
    <source>
        <dbReference type="Proteomes" id="UP000824005"/>
    </source>
</evidence>
<dbReference type="Proteomes" id="UP000824005">
    <property type="component" value="Unassembled WGS sequence"/>
</dbReference>
<comment type="caution">
    <text evidence="1">The sequence shown here is derived from an EMBL/GenBank/DDBJ whole genome shotgun (WGS) entry which is preliminary data.</text>
</comment>
<proteinExistence type="predicted"/>
<protein>
    <submittedName>
        <fullName evidence="1">Uncharacterized protein</fullName>
    </submittedName>
</protein>
<name>A0A9D1YXC1_9MICO</name>
<dbReference type="EMBL" id="DXDC01000366">
    <property type="protein sequence ID" value="HIY67011.1"/>
    <property type="molecule type" value="Genomic_DNA"/>
</dbReference>
<reference evidence="1" key="1">
    <citation type="journal article" date="2021" name="PeerJ">
        <title>Extensive microbial diversity within the chicken gut microbiome revealed by metagenomics and culture.</title>
        <authorList>
            <person name="Gilroy R."/>
            <person name="Ravi A."/>
            <person name="Getino M."/>
            <person name="Pursley I."/>
            <person name="Horton D.L."/>
            <person name="Alikhan N.F."/>
            <person name="Baker D."/>
            <person name="Gharbi K."/>
            <person name="Hall N."/>
            <person name="Watson M."/>
            <person name="Adriaenssens E.M."/>
            <person name="Foster-Nyarko E."/>
            <person name="Jarju S."/>
            <person name="Secka A."/>
            <person name="Antonio M."/>
            <person name="Oren A."/>
            <person name="Chaudhuri R.R."/>
            <person name="La Ragione R."/>
            <person name="Hildebrand F."/>
            <person name="Pallen M.J."/>
        </authorList>
    </citation>
    <scope>NUCLEOTIDE SEQUENCE</scope>
    <source>
        <strain evidence="1">ChiGjej1B1-98</strain>
    </source>
</reference>
<gene>
    <name evidence="1" type="ORF">H9830_12130</name>
</gene>
<organism evidence="1 2">
    <name type="scientific">Candidatus Agrococcus pullicola</name>
    <dbReference type="NCBI Taxonomy" id="2838429"/>
    <lineage>
        <taxon>Bacteria</taxon>
        <taxon>Bacillati</taxon>
        <taxon>Actinomycetota</taxon>
        <taxon>Actinomycetes</taxon>
        <taxon>Micrococcales</taxon>
        <taxon>Microbacteriaceae</taxon>
        <taxon>Agrococcus</taxon>
    </lineage>
</organism>
<reference evidence="1" key="2">
    <citation type="submission" date="2021-04" db="EMBL/GenBank/DDBJ databases">
        <authorList>
            <person name="Gilroy R."/>
        </authorList>
    </citation>
    <scope>NUCLEOTIDE SEQUENCE</scope>
    <source>
        <strain evidence="1">ChiGjej1B1-98</strain>
    </source>
</reference>
<sequence length="183" mass="21067">MLQDLRGRFDIVLEALEQDPGFHTASLREDKIILGNLGGIETGIRQLIRQRPLEVQRMVLPSGNSVIVPTRDETLRVKGFLIVRRNMVRDFLDVAALSERLSIPHAAAVLSDIDEFYTDDREQLDHRPVLTQLIRQLSNPEPRDSKVTRRLQDYKGLNHRWGSWETVREQCGDLALAVLEHQR</sequence>
<accession>A0A9D1YXC1</accession>
<dbReference type="AlphaFoldDB" id="A0A9D1YXC1"/>
<evidence type="ECO:0000313" key="1">
    <source>
        <dbReference type="EMBL" id="HIY67011.1"/>
    </source>
</evidence>